<proteinExistence type="predicted"/>
<reference evidence="1 2" key="1">
    <citation type="submission" date="2024-02" db="EMBL/GenBank/DDBJ databases">
        <title>A draft genome for the cacao thread blight pathogen Marasmius crinis-equi.</title>
        <authorList>
            <person name="Cohen S.P."/>
            <person name="Baruah I.K."/>
            <person name="Amoako-Attah I."/>
            <person name="Bukari Y."/>
            <person name="Meinhardt L.W."/>
            <person name="Bailey B.A."/>
        </authorList>
    </citation>
    <scope>NUCLEOTIDE SEQUENCE [LARGE SCALE GENOMIC DNA]</scope>
    <source>
        <strain evidence="1 2">GH-76</strain>
    </source>
</reference>
<sequence>MGTVSCVEDREAVNGVEYLHLQVVIAMGKTQTRRIPRAYRQNSAAHRFGGGEPLKVKAETLLPTLHRPKVITMLKMPFPLPDVEVDSLALRKREIGKVIPPAGDGHGAGLVVAAEEIEDVIRNTVI</sequence>
<keyword evidence="2" id="KW-1185">Reference proteome</keyword>
<accession>A0ABR3F9R4</accession>
<comment type="caution">
    <text evidence="1">The sequence shown here is derived from an EMBL/GenBank/DDBJ whole genome shotgun (WGS) entry which is preliminary data.</text>
</comment>
<dbReference type="Proteomes" id="UP001465976">
    <property type="component" value="Unassembled WGS sequence"/>
</dbReference>
<evidence type="ECO:0000313" key="1">
    <source>
        <dbReference type="EMBL" id="KAL0572005.1"/>
    </source>
</evidence>
<gene>
    <name evidence="1" type="ORF">V5O48_009960</name>
</gene>
<protein>
    <submittedName>
        <fullName evidence="1">Uncharacterized protein</fullName>
    </submittedName>
</protein>
<name>A0ABR3F9R4_9AGAR</name>
<organism evidence="1 2">
    <name type="scientific">Marasmius crinis-equi</name>
    <dbReference type="NCBI Taxonomy" id="585013"/>
    <lineage>
        <taxon>Eukaryota</taxon>
        <taxon>Fungi</taxon>
        <taxon>Dikarya</taxon>
        <taxon>Basidiomycota</taxon>
        <taxon>Agaricomycotina</taxon>
        <taxon>Agaricomycetes</taxon>
        <taxon>Agaricomycetidae</taxon>
        <taxon>Agaricales</taxon>
        <taxon>Marasmiineae</taxon>
        <taxon>Marasmiaceae</taxon>
        <taxon>Marasmius</taxon>
    </lineage>
</organism>
<dbReference type="EMBL" id="JBAHYK010000686">
    <property type="protein sequence ID" value="KAL0572005.1"/>
    <property type="molecule type" value="Genomic_DNA"/>
</dbReference>
<evidence type="ECO:0000313" key="2">
    <source>
        <dbReference type="Proteomes" id="UP001465976"/>
    </source>
</evidence>